<protein>
    <submittedName>
        <fullName evidence="14">GPI ethanolamine phosphate transferase 2</fullName>
    </submittedName>
</protein>
<dbReference type="InterPro" id="IPR017850">
    <property type="entry name" value="Alkaline_phosphatase_core_sf"/>
</dbReference>
<keyword evidence="7" id="KW-0256">Endoplasmic reticulum</keyword>
<keyword evidence="8 11" id="KW-1133">Transmembrane helix</keyword>
<evidence type="ECO:0000256" key="4">
    <source>
        <dbReference type="ARBA" id="ARBA00022502"/>
    </source>
</evidence>
<evidence type="ECO:0000256" key="7">
    <source>
        <dbReference type="ARBA" id="ARBA00022824"/>
    </source>
</evidence>
<keyword evidence="9 11" id="KW-0472">Membrane</keyword>
<keyword evidence="4" id="KW-0337">GPI-anchor biosynthesis</keyword>
<feature type="transmembrane region" description="Helical" evidence="11">
    <location>
        <begin position="775"/>
        <end position="795"/>
    </location>
</feature>
<dbReference type="WBParaSite" id="ACRNAN_scaffold97.g10349.t1">
    <property type="protein sequence ID" value="ACRNAN_scaffold97.g10349.t1"/>
    <property type="gene ID" value="ACRNAN_scaffold97.g10349"/>
</dbReference>
<feature type="transmembrane region" description="Helical" evidence="11">
    <location>
        <begin position="463"/>
        <end position="479"/>
    </location>
</feature>
<accession>A0A914ERN8</accession>
<dbReference type="PANTHER" id="PTHR23072:SF0">
    <property type="entry name" value="GPI ETHANOLAMINE PHOSPHATE TRANSFERASE 2"/>
    <property type="match status" value="1"/>
</dbReference>
<dbReference type="GO" id="GO:0051267">
    <property type="term" value="F:CP2 mannose-ethanolamine phosphotransferase activity"/>
    <property type="evidence" value="ECO:0007669"/>
    <property type="project" value="TreeGrafter"/>
</dbReference>
<keyword evidence="10" id="KW-0325">Glycoprotein</keyword>
<dbReference type="InterPro" id="IPR002591">
    <property type="entry name" value="Phosphodiest/P_Trfase"/>
</dbReference>
<dbReference type="Pfam" id="PF19316">
    <property type="entry name" value="PIGO_PIGG"/>
    <property type="match status" value="1"/>
</dbReference>
<organism evidence="13 14">
    <name type="scientific">Acrobeloides nanus</name>
    <dbReference type="NCBI Taxonomy" id="290746"/>
    <lineage>
        <taxon>Eukaryota</taxon>
        <taxon>Metazoa</taxon>
        <taxon>Ecdysozoa</taxon>
        <taxon>Nematoda</taxon>
        <taxon>Chromadorea</taxon>
        <taxon>Rhabditida</taxon>
        <taxon>Tylenchina</taxon>
        <taxon>Cephalobomorpha</taxon>
        <taxon>Cephaloboidea</taxon>
        <taxon>Cephalobidae</taxon>
        <taxon>Acrobeloides</taxon>
    </lineage>
</organism>
<feature type="transmembrane region" description="Helical" evidence="11">
    <location>
        <begin position="413"/>
        <end position="433"/>
    </location>
</feature>
<evidence type="ECO:0000256" key="2">
    <source>
        <dbReference type="ARBA" id="ARBA00004687"/>
    </source>
</evidence>
<proteinExistence type="inferred from homology"/>
<evidence type="ECO:0000313" key="13">
    <source>
        <dbReference type="Proteomes" id="UP000887540"/>
    </source>
</evidence>
<dbReference type="GO" id="GO:0006506">
    <property type="term" value="P:GPI anchor biosynthetic process"/>
    <property type="evidence" value="ECO:0007669"/>
    <property type="project" value="UniProtKB-KW"/>
</dbReference>
<evidence type="ECO:0000256" key="11">
    <source>
        <dbReference type="SAM" id="Phobius"/>
    </source>
</evidence>
<dbReference type="SUPFAM" id="SSF53649">
    <property type="entry name" value="Alkaline phosphatase-like"/>
    <property type="match status" value="1"/>
</dbReference>
<keyword evidence="6 11" id="KW-0812">Transmembrane</keyword>
<feature type="transmembrane region" description="Helical" evidence="11">
    <location>
        <begin position="585"/>
        <end position="602"/>
    </location>
</feature>
<dbReference type="AlphaFoldDB" id="A0A914ERN8"/>
<evidence type="ECO:0000256" key="8">
    <source>
        <dbReference type="ARBA" id="ARBA00022989"/>
    </source>
</evidence>
<feature type="transmembrane region" description="Helical" evidence="11">
    <location>
        <begin position="560"/>
        <end position="578"/>
    </location>
</feature>
<feature type="transmembrane region" description="Helical" evidence="11">
    <location>
        <begin position="702"/>
        <end position="724"/>
    </location>
</feature>
<feature type="transmembrane region" description="Helical" evidence="11">
    <location>
        <begin position="668"/>
        <end position="690"/>
    </location>
</feature>
<dbReference type="Pfam" id="PF01663">
    <property type="entry name" value="Phosphodiest"/>
    <property type="match status" value="1"/>
</dbReference>
<evidence type="ECO:0000256" key="5">
    <source>
        <dbReference type="ARBA" id="ARBA00022679"/>
    </source>
</evidence>
<feature type="domain" description="GPI ethanolamine phosphate transferase 2 C-terminal" evidence="12">
    <location>
        <begin position="634"/>
        <end position="780"/>
    </location>
</feature>
<comment type="similarity">
    <text evidence="3">Belongs to the PIGG/PIGN/PIGO family. PIGG subfamily.</text>
</comment>
<keyword evidence="13" id="KW-1185">Reference proteome</keyword>
<comment type="subcellular location">
    <subcellularLocation>
        <location evidence="1">Endoplasmic reticulum membrane</location>
        <topology evidence="1">Multi-pass membrane protein</topology>
    </subcellularLocation>
</comment>
<dbReference type="PANTHER" id="PTHR23072">
    <property type="entry name" value="PHOSPHATIDYLINOSITOL GLYCAN-RELATED"/>
    <property type="match status" value="1"/>
</dbReference>
<name>A0A914ERN8_9BILA</name>
<dbReference type="InterPro" id="IPR037674">
    <property type="entry name" value="PIG-G_N"/>
</dbReference>
<feature type="transmembrane region" description="Helical" evidence="11">
    <location>
        <begin position="440"/>
        <end position="457"/>
    </location>
</feature>
<dbReference type="CDD" id="cd16024">
    <property type="entry name" value="GPI_EPT_2"/>
    <property type="match status" value="1"/>
</dbReference>
<evidence type="ECO:0000256" key="3">
    <source>
        <dbReference type="ARBA" id="ARBA00005315"/>
    </source>
</evidence>
<feature type="transmembrane region" description="Helical" evidence="11">
    <location>
        <begin position="744"/>
        <end position="763"/>
    </location>
</feature>
<dbReference type="Proteomes" id="UP000887540">
    <property type="component" value="Unplaced"/>
</dbReference>
<reference evidence="14" key="1">
    <citation type="submission" date="2022-11" db="UniProtKB">
        <authorList>
            <consortium name="WormBaseParasite"/>
        </authorList>
    </citation>
    <scope>IDENTIFICATION</scope>
</reference>
<keyword evidence="5" id="KW-0808">Transferase</keyword>
<sequence>MKLVLVCSVIQLIAIFIFGYGFFPPKTSIDIIEHTGLDETFVTDELVHSKDGVKNLVLMVIDAFGERFLYDSTSMAFTRRLIAENRCTTVRAHVQTPTVTLPRLKAMVAGIVPNYMDVILNFASVEFTEDNWLYRIKAQNKKIVFYGDDTWQKMFPHEVFEARSEGTTSFFVNDYTEVDNNVTRHLDFELSTEGIETWNVMILHYIGLDHIGHSMHGRHPQLEIKLAEMDSIVERIYTSLNQHRKLEEFSLVVLGDHGMTEGGNHGGPSDLETLVPIVICPTFDQATKVKKEVKPVMDIEQVDLVPTLATLLQVPIPVNNIGVSFYDLLTSDEIGALRSILTNAVQLQNLLIGIKADVNLDSLQNCITEARAGTRRTNNNSIDGIDEIRTRCKTALHECQDAVISAASYKDHYFILALVLSIVSLIVFAYKSLKFNFNRGHVIIFVQAISIFSSSFTEEEQDTWYFLFPSLLLYELFLLSRTWNAFRRGKLRENQGNNSFKQIFIIMMILVAQRYSRSLTEGMRRRWELFSDYNTFNYTKMDTHIQSAIELLNFGYLQKVVDLGSFVGAAFFLIFTNLSYKKPPSFIILFSFMAILAVKWGNFEESTNFYFCHFTWLCIAALFLMRKFKLAFATWLFLVCRTRTYYVLFLMHLTGYSLPIINSNIEITIFYTVMASSFFFVGNSNSLSAIDISVGYTGLQSYLPILVGIQILLNAYSGPMMVFLGWFGQKQASEDLGSMLTEVLLYRHLAMCISMISLFIQRYHLFLWRVFAPKFLFESVHYMLYLLFLGFIYTFNLPNKFTNINKSK</sequence>
<comment type="pathway">
    <text evidence="2">Glycolipid biosynthesis; glycosylphosphatidylinositol-anchor biosynthesis.</text>
</comment>
<evidence type="ECO:0000313" key="14">
    <source>
        <dbReference type="WBParaSite" id="ACRNAN_scaffold97.g10349.t1"/>
    </source>
</evidence>
<evidence type="ECO:0000256" key="1">
    <source>
        <dbReference type="ARBA" id="ARBA00004477"/>
    </source>
</evidence>
<dbReference type="InterPro" id="IPR045687">
    <property type="entry name" value="PIGG/GPI7_C"/>
</dbReference>
<evidence type="ECO:0000259" key="12">
    <source>
        <dbReference type="Pfam" id="PF19316"/>
    </source>
</evidence>
<feature type="transmembrane region" description="Helical" evidence="11">
    <location>
        <begin position="608"/>
        <end position="625"/>
    </location>
</feature>
<evidence type="ECO:0000256" key="10">
    <source>
        <dbReference type="ARBA" id="ARBA00023180"/>
    </source>
</evidence>
<evidence type="ECO:0000256" key="6">
    <source>
        <dbReference type="ARBA" id="ARBA00022692"/>
    </source>
</evidence>
<evidence type="ECO:0000256" key="9">
    <source>
        <dbReference type="ARBA" id="ARBA00023136"/>
    </source>
</evidence>
<dbReference type="GO" id="GO:0005789">
    <property type="term" value="C:endoplasmic reticulum membrane"/>
    <property type="evidence" value="ECO:0007669"/>
    <property type="project" value="UniProtKB-SubCell"/>
</dbReference>
<dbReference type="Gene3D" id="3.40.720.10">
    <property type="entry name" value="Alkaline Phosphatase, subunit A"/>
    <property type="match status" value="1"/>
</dbReference>
<dbReference type="InterPro" id="IPR039527">
    <property type="entry name" value="PIGG/GPI7"/>
</dbReference>